<protein>
    <recommendedName>
        <fullName evidence="5">Small-conductance mechanosensitive channel</fullName>
    </recommendedName>
</protein>
<gene>
    <name evidence="7" type="ORF">GCM10023208_17620</name>
</gene>
<dbReference type="PANTHER" id="PTHR30221:SF18">
    <property type="entry name" value="SLL0590 PROTEIN"/>
    <property type="match status" value="1"/>
</dbReference>
<evidence type="ECO:0000256" key="4">
    <source>
        <dbReference type="ARBA" id="ARBA00023136"/>
    </source>
</evidence>
<dbReference type="SUPFAM" id="SSF50182">
    <property type="entry name" value="Sm-like ribonucleoproteins"/>
    <property type="match status" value="1"/>
</dbReference>
<feature type="transmembrane region" description="Helical" evidence="5">
    <location>
        <begin position="110"/>
        <end position="132"/>
    </location>
</feature>
<dbReference type="Proteomes" id="UP001500518">
    <property type="component" value="Unassembled WGS sequence"/>
</dbReference>
<keyword evidence="3 5" id="KW-1133">Transmembrane helix</keyword>
<reference evidence="8" key="1">
    <citation type="journal article" date="2019" name="Int. J. Syst. Evol. Microbiol.">
        <title>The Global Catalogue of Microorganisms (GCM) 10K type strain sequencing project: providing services to taxonomists for standard genome sequencing and annotation.</title>
        <authorList>
            <consortium name="The Broad Institute Genomics Platform"/>
            <consortium name="The Broad Institute Genome Sequencing Center for Infectious Disease"/>
            <person name="Wu L."/>
            <person name="Ma J."/>
        </authorList>
    </citation>
    <scope>NUCLEOTIDE SEQUENCE [LARGE SCALE GENOMIC DNA]</scope>
    <source>
        <strain evidence="8">JCM 18014</strain>
    </source>
</reference>
<keyword evidence="5" id="KW-0997">Cell inner membrane</keyword>
<keyword evidence="2 5" id="KW-0812">Transmembrane</keyword>
<comment type="subunit">
    <text evidence="5">Homoheptamer.</text>
</comment>
<comment type="caution">
    <text evidence="7">The sequence shown here is derived from an EMBL/GenBank/DDBJ whole genome shotgun (WGS) entry which is preliminary data.</text>
</comment>
<dbReference type="InterPro" id="IPR023408">
    <property type="entry name" value="MscS_beta-dom_sf"/>
</dbReference>
<accession>A0ABP9KA74</accession>
<keyword evidence="8" id="KW-1185">Reference proteome</keyword>
<feature type="domain" description="Mechanosensitive ion channel MscS" evidence="6">
    <location>
        <begin position="139"/>
        <end position="186"/>
    </location>
</feature>
<organism evidence="7 8">
    <name type="scientific">Erythrobacter westpacificensis</name>
    <dbReference type="NCBI Taxonomy" id="1055231"/>
    <lineage>
        <taxon>Bacteria</taxon>
        <taxon>Pseudomonadati</taxon>
        <taxon>Pseudomonadota</taxon>
        <taxon>Alphaproteobacteria</taxon>
        <taxon>Sphingomonadales</taxon>
        <taxon>Erythrobacteraceae</taxon>
        <taxon>Erythrobacter/Porphyrobacter group</taxon>
        <taxon>Erythrobacter</taxon>
    </lineage>
</organism>
<dbReference type="InterPro" id="IPR010920">
    <property type="entry name" value="LSM_dom_sf"/>
</dbReference>
<evidence type="ECO:0000256" key="2">
    <source>
        <dbReference type="ARBA" id="ARBA00022692"/>
    </source>
</evidence>
<feature type="transmembrane region" description="Helical" evidence="5">
    <location>
        <begin position="86"/>
        <end position="104"/>
    </location>
</feature>
<comment type="similarity">
    <text evidence="5">Belongs to the MscS (TC 1.A.23) family.</text>
</comment>
<keyword evidence="5" id="KW-1003">Cell membrane</keyword>
<evidence type="ECO:0000259" key="6">
    <source>
        <dbReference type="Pfam" id="PF00924"/>
    </source>
</evidence>
<comment type="subcellular location">
    <subcellularLocation>
        <location evidence="5">Cell inner membrane</location>
        <topology evidence="5">Multi-pass membrane protein</topology>
    </subcellularLocation>
    <subcellularLocation>
        <location evidence="1">Membrane</location>
    </subcellularLocation>
</comment>
<comment type="caution">
    <text evidence="5">Lacks conserved residue(s) required for the propagation of feature annotation.</text>
</comment>
<evidence type="ECO:0000313" key="7">
    <source>
        <dbReference type="EMBL" id="GAA5054605.1"/>
    </source>
</evidence>
<dbReference type="InterPro" id="IPR045275">
    <property type="entry name" value="MscS_archaea/bacteria_type"/>
</dbReference>
<dbReference type="InterPro" id="IPR006685">
    <property type="entry name" value="MscS_channel_2nd"/>
</dbReference>
<keyword evidence="5" id="KW-0813">Transport</keyword>
<comment type="function">
    <text evidence="5">Mechanosensitive channel that participates in the regulation of osmotic pressure changes within the cell, opening in response to stretch forces in the membrane lipid bilayer, without the need for other proteins. Contributes to normal resistance to hypoosmotic shock. Forms an ion channel of 1.0 nanosiemens conductance with a slight preference for anions.</text>
</comment>
<dbReference type="PANTHER" id="PTHR30221">
    <property type="entry name" value="SMALL-CONDUCTANCE MECHANOSENSITIVE CHANNEL"/>
    <property type="match status" value="1"/>
</dbReference>
<evidence type="ECO:0000256" key="3">
    <source>
        <dbReference type="ARBA" id="ARBA00022989"/>
    </source>
</evidence>
<sequence>MRAAKVYKWRWVEQFTFLEEPHGGMRQGILDGEQMNFEIPSALYTSDVFASVSLIVVLLVARLIAGRALRRRDDLTQQVARRWTANFRNVLILVAVIGLIMIWAPQLRTFALSLTAVAVAIVVATKELILCLSGAALRTFTRAFSVGDVIEVGTTKGEVLDLNLLATRLKEFESADGSIVPTGRTITLPYSLLFTLPAKVLPHAKGTIEHAFEMTFEPDADVFAMNEDLLEVAEMALADNVADTGTTTSSGHQRARCRINFGTSEIGKYRLEIILFGHLPDPQGAENAVTRAIGSLVHSRQRITVGA</sequence>
<name>A0ABP9KA74_9SPHN</name>
<dbReference type="Pfam" id="PF00924">
    <property type="entry name" value="MS_channel_2nd"/>
    <property type="match status" value="1"/>
</dbReference>
<feature type="transmembrane region" description="Helical" evidence="5">
    <location>
        <begin position="48"/>
        <end position="65"/>
    </location>
</feature>
<keyword evidence="5" id="KW-0406">Ion transport</keyword>
<evidence type="ECO:0000256" key="1">
    <source>
        <dbReference type="ARBA" id="ARBA00004370"/>
    </source>
</evidence>
<dbReference type="Gene3D" id="2.30.30.60">
    <property type="match status" value="1"/>
</dbReference>
<proteinExistence type="inferred from homology"/>
<evidence type="ECO:0000313" key="8">
    <source>
        <dbReference type="Proteomes" id="UP001500518"/>
    </source>
</evidence>
<keyword evidence="5" id="KW-0407">Ion channel</keyword>
<evidence type="ECO:0000256" key="5">
    <source>
        <dbReference type="RuleBase" id="RU369025"/>
    </source>
</evidence>
<dbReference type="EMBL" id="BAABHV010000010">
    <property type="protein sequence ID" value="GAA5054605.1"/>
    <property type="molecule type" value="Genomic_DNA"/>
</dbReference>
<keyword evidence="4 5" id="KW-0472">Membrane</keyword>